<reference evidence="7 8" key="1">
    <citation type="journal article" date="2016" name="Nat. Commun.">
        <title>Thousands of microbial genomes shed light on interconnected biogeochemical processes in an aquifer system.</title>
        <authorList>
            <person name="Anantharaman K."/>
            <person name="Brown C.T."/>
            <person name="Hug L.A."/>
            <person name="Sharon I."/>
            <person name="Castelle C.J."/>
            <person name="Probst A.J."/>
            <person name="Thomas B.C."/>
            <person name="Singh A."/>
            <person name="Wilkins M.J."/>
            <person name="Karaoz U."/>
            <person name="Brodie E.L."/>
            <person name="Williams K.H."/>
            <person name="Hubbard S.S."/>
            <person name="Banfield J.F."/>
        </authorList>
    </citation>
    <scope>NUCLEOTIDE SEQUENCE [LARGE SCALE GENOMIC DNA]</scope>
</reference>
<evidence type="ECO:0000313" key="7">
    <source>
        <dbReference type="EMBL" id="OGG00945.1"/>
    </source>
</evidence>
<feature type="signal peptide" evidence="3">
    <location>
        <begin position="1"/>
        <end position="24"/>
    </location>
</feature>
<dbReference type="GO" id="GO:0004197">
    <property type="term" value="F:cysteine-type endopeptidase activity"/>
    <property type="evidence" value="ECO:0007669"/>
    <property type="project" value="InterPro"/>
</dbReference>
<name>A0A1F5YLC8_9BACT</name>
<evidence type="ECO:0000256" key="3">
    <source>
        <dbReference type="SAM" id="SignalP"/>
    </source>
</evidence>
<comment type="caution">
    <text evidence="7">The sequence shown here is derived from an EMBL/GenBank/DDBJ whole genome shotgun (WGS) entry which is preliminary data.</text>
</comment>
<dbReference type="SUPFAM" id="SSF52129">
    <property type="entry name" value="Caspase-like"/>
    <property type="match status" value="1"/>
</dbReference>
<protein>
    <recommendedName>
        <fullName evidence="9">Gingipain domain-containing protein</fullName>
    </recommendedName>
</protein>
<evidence type="ECO:0000259" key="5">
    <source>
        <dbReference type="Pfam" id="PF08126"/>
    </source>
</evidence>
<dbReference type="Pfam" id="PF01364">
    <property type="entry name" value="Peptidase_C25"/>
    <property type="match status" value="1"/>
</dbReference>
<organism evidence="7 8">
    <name type="scientific">Candidatus Glassbacteria bacterium RIFCSPLOWO2_12_FULL_58_11</name>
    <dbReference type="NCBI Taxonomy" id="1817867"/>
    <lineage>
        <taxon>Bacteria</taxon>
        <taxon>Candidatus Glassiibacteriota</taxon>
    </lineage>
</organism>
<feature type="chain" id="PRO_5009522508" description="Gingipain domain-containing protein" evidence="3">
    <location>
        <begin position="25"/>
        <end position="1344"/>
    </location>
</feature>
<dbReference type="Pfam" id="PF08126">
    <property type="entry name" value="Propeptide_C25"/>
    <property type="match status" value="1"/>
</dbReference>
<dbReference type="CDD" id="cd02258">
    <property type="entry name" value="Peptidase_C25_N"/>
    <property type="match status" value="1"/>
</dbReference>
<evidence type="ECO:0000256" key="1">
    <source>
        <dbReference type="ARBA" id="ARBA00022729"/>
    </source>
</evidence>
<dbReference type="InterPro" id="IPR026444">
    <property type="entry name" value="Secre_tail"/>
</dbReference>
<feature type="domain" description="FlgD/Vpr Ig-like" evidence="6">
    <location>
        <begin position="1257"/>
        <end position="1317"/>
    </location>
</feature>
<evidence type="ECO:0000259" key="6">
    <source>
        <dbReference type="Pfam" id="PF13860"/>
    </source>
</evidence>
<dbReference type="InterPro" id="IPR029030">
    <property type="entry name" value="Caspase-like_dom_sf"/>
</dbReference>
<proteinExistence type="predicted"/>
<dbReference type="InterPro" id="IPR038490">
    <property type="entry name" value="Gingipain_propep_sf"/>
</dbReference>
<dbReference type="Gene3D" id="2.60.40.3800">
    <property type="match status" value="1"/>
</dbReference>
<feature type="domain" description="Gingipain" evidence="4">
    <location>
        <begin position="620"/>
        <end position="974"/>
    </location>
</feature>
<evidence type="ECO:0000256" key="2">
    <source>
        <dbReference type="SAM" id="MobiDB-lite"/>
    </source>
</evidence>
<keyword evidence="1 3" id="KW-0732">Signal</keyword>
<dbReference type="NCBIfam" id="TIGR04183">
    <property type="entry name" value="Por_Secre_tail"/>
    <property type="match status" value="1"/>
</dbReference>
<dbReference type="InterPro" id="IPR001769">
    <property type="entry name" value="Gingipain"/>
</dbReference>
<dbReference type="Gene3D" id="2.60.40.4070">
    <property type="match status" value="1"/>
</dbReference>
<dbReference type="GO" id="GO:0006508">
    <property type="term" value="P:proteolysis"/>
    <property type="evidence" value="ECO:0007669"/>
    <property type="project" value="InterPro"/>
</dbReference>
<dbReference type="NCBIfam" id="NF033707">
    <property type="entry name" value="T9SS_sortase"/>
    <property type="match status" value="1"/>
</dbReference>
<feature type="domain" description="Gingipain propeptide" evidence="5">
    <location>
        <begin position="33"/>
        <end position="225"/>
    </location>
</feature>
<dbReference type="InterPro" id="IPR029031">
    <property type="entry name" value="Gingipain_N_sf"/>
</dbReference>
<gene>
    <name evidence="7" type="ORF">A3F83_06410</name>
</gene>
<dbReference type="EMBL" id="MFIX01000233">
    <property type="protein sequence ID" value="OGG00945.1"/>
    <property type="molecule type" value="Genomic_DNA"/>
</dbReference>
<dbReference type="InterPro" id="IPR012600">
    <property type="entry name" value="Propeptide_C25"/>
</dbReference>
<evidence type="ECO:0008006" key="9">
    <source>
        <dbReference type="Google" id="ProtNLM"/>
    </source>
</evidence>
<dbReference type="STRING" id="1817867.A3F83_06410"/>
<evidence type="ECO:0000313" key="8">
    <source>
        <dbReference type="Proteomes" id="UP000179129"/>
    </source>
</evidence>
<evidence type="ECO:0000259" key="4">
    <source>
        <dbReference type="Pfam" id="PF01364"/>
    </source>
</evidence>
<dbReference type="Gene3D" id="3.40.50.10390">
    <property type="entry name" value="Gingipain r, domain 1"/>
    <property type="match status" value="1"/>
</dbReference>
<accession>A0A1F5YLC8</accession>
<dbReference type="InterPro" id="IPR025965">
    <property type="entry name" value="FlgD/Vpr_Ig-like"/>
</dbReference>
<dbReference type="Gene3D" id="3.40.50.1460">
    <property type="match status" value="1"/>
</dbReference>
<dbReference type="Pfam" id="PF13860">
    <property type="entry name" value="FlgD_ig"/>
    <property type="match status" value="1"/>
</dbReference>
<dbReference type="Proteomes" id="UP000179129">
    <property type="component" value="Unassembled WGS sequence"/>
</dbReference>
<feature type="region of interest" description="Disordered" evidence="2">
    <location>
        <begin position="1101"/>
        <end position="1123"/>
    </location>
</feature>
<sequence>MSRTGRIFLSAALCCALAARIDQALPATGCGFTLLSSDESRVTIRFELPDWELEGVDLGGSAFSRINARCGEQMLKAGYPVLPSYKTLVALPPGSAISSSFSSAAPARVNAGRLLPAQPEGKISADEFGTPERATEYSRELLAEKIYPAGKLVVSAPKRFRDLTLAEVTVMPFSYEPSTGTLQVTESMEVTINISARTSGEFNRPQSSAEPVFESLYRGNVLNYSSSLRWRLPAAGGARPAAAGPFAGSEQWARIQVSQSDMYAVSGQKLEDAGADLKAIDPRTLRLYSGGNRMLNEDPAAQKPLLAELAVYVEGAADGSFDPQDKLIFFGEGVDRFTVTAAGAISSIRNRYANNAVYWLTWGGGTIGRRMEQLPAAPQPVQPPALSAEVWYHFEDNTQYLALDTGADNFYNPAPDYWAWVLDSDKSGTAERGFDLARPPAAEQNFLRIEIYGNDSGNNRTYSIQLNGVNVVSGSNLPFSTAISPWLTVGAGLLSAEGNRFTLNGLGQALGYFELRVYTPLTLSQGERLLFHETKAPVNPSYEFSTGGGGSVRVFDLTVPEAPALLQTTVTATGGFRFNAPVSAYRVRTFAAVAGEAYHEPESLTLGLPEDLRSLSGAAYLVVSPRALLPQAGKLAALHAGKYSTAVVAIEDVYNNFSFGPADPAALRDFLQYAFESWSIRPQFVVLFGDGNNDFRGVTVQGRAKANYILPYITKEDIAVEEWFARFGDSDLPQVSLGRIPVQNAAEAEVAVDKNARYEAGAEAGDWVRRLILVADDGYTLGNECDLVTNHVPGSEKLDSLFPADFMRRKIYLDEYPFDPPGIGTRKPAANEDLLAWWNRGALLINYLGHGSNLTWAQERVFDTERDIALLNNGYRLPLVLNSSCSIGHFDDYREQAMAERLVSLKGGGAVAVFAGTRVTYAFQNFELNRLFVQNLFGSGPVPIGAAQLAARLNLGGLDRGNAERYAIFGDPALILHSPGRMIKIEQDPAARLQAGAKVDFTGRIEDETGKRDPGFSGVAQIKFSTSGRPVDISYQCRLGNSLLERNISFERTPAVLFDGPVTISGGAFQGSFVLPADLAGSLPADSLQLGSGRFLGYATSDKSDASGGSESSPFLPGGQISGDTTAPSIRIYSQGRALADGDRISRSQSLELVVSDDNGINTTGRPGEQLTVEVDDGLSWSADLTPLFSYRKDSYQEGTVGVDLGRVEEGLHSFRFRATDNALNTARVELMLYLSASAGRLALSNVVNYPNPFRDQTEICFEVSQPAEVLIRIFSVAGRPVRELRTGALTAGFHSATWDGRDEYRQRIANGVYLYKIICKSMDTASNSGLEEVEAVGKALLSR</sequence>